<evidence type="ECO:0000256" key="2">
    <source>
        <dbReference type="SAM" id="Phobius"/>
    </source>
</evidence>
<keyword evidence="2" id="KW-1133">Transmembrane helix</keyword>
<organism evidence="3 4">
    <name type="scientific">[Ruminococcus] torques</name>
    <dbReference type="NCBI Taxonomy" id="33039"/>
    <lineage>
        <taxon>Bacteria</taxon>
        <taxon>Bacillati</taxon>
        <taxon>Bacillota</taxon>
        <taxon>Clostridia</taxon>
        <taxon>Lachnospirales</taxon>
        <taxon>Lachnospiraceae</taxon>
        <taxon>Mediterraneibacter</taxon>
    </lineage>
</organism>
<proteinExistence type="predicted"/>
<gene>
    <name evidence="3" type="ORF">EAI93_11810</name>
</gene>
<feature type="transmembrane region" description="Helical" evidence="2">
    <location>
        <begin position="12"/>
        <end position="31"/>
    </location>
</feature>
<dbReference type="RefSeq" id="WP_129794999.1">
    <property type="nucleotide sequence ID" value="NZ_CATVPX010000052.1"/>
</dbReference>
<evidence type="ECO:0000256" key="1">
    <source>
        <dbReference type="SAM" id="Coils"/>
    </source>
</evidence>
<name>A0A4V1Y9Y7_9FIRM</name>
<sequence>MKEKKSKKIKKGTNAGIQVLLCILAGGYFLFFTSKIWMPNNETLIEPTSLYARQVMDRHEVYLSQWAYSVKDRAMEVIIEIEAKDLVSEGIEFEAVDRTAGKLPIKAVTEHTDYLVLRITDVPEKWKEISIRLWEKGQKKEQGEKLLRLYTNIDKVNKVAKLPQKEAIDYDIDRLKAQITYDSYRISEHQEKIDELIEENIKLEKRIKELETANYPSEEEAEKAEKTVGNAESKIVSNANTVTEKTKMIEELKNRSKELQRQINQLKDEEQKNGSDKK</sequence>
<evidence type="ECO:0000313" key="4">
    <source>
        <dbReference type="Proteomes" id="UP000292665"/>
    </source>
</evidence>
<keyword evidence="1" id="KW-0175">Coiled coil</keyword>
<evidence type="ECO:0000313" key="3">
    <source>
        <dbReference type="EMBL" id="RYS77847.1"/>
    </source>
</evidence>
<keyword evidence="2" id="KW-0812">Transmembrane</keyword>
<accession>A0A4V1Y9Y7</accession>
<dbReference type="AlphaFoldDB" id="A0A4V1Y9Y7"/>
<keyword evidence="2" id="KW-0472">Membrane</keyword>
<feature type="coiled-coil region" evidence="1">
    <location>
        <begin position="186"/>
        <end position="213"/>
    </location>
</feature>
<feature type="coiled-coil region" evidence="1">
    <location>
        <begin position="242"/>
        <end position="272"/>
    </location>
</feature>
<dbReference type="Proteomes" id="UP000292665">
    <property type="component" value="Unassembled WGS sequence"/>
</dbReference>
<dbReference type="EMBL" id="RCYR01000029">
    <property type="protein sequence ID" value="RYS77847.1"/>
    <property type="molecule type" value="Genomic_DNA"/>
</dbReference>
<comment type="caution">
    <text evidence="3">The sequence shown here is derived from an EMBL/GenBank/DDBJ whole genome shotgun (WGS) entry which is preliminary data.</text>
</comment>
<reference evidence="3 4" key="1">
    <citation type="journal article" date="2019" name="Science, e1252229">
        <title>Invertible promoters mediate bacterial phase variation, antibiotic resistance, and host adaptation in the gut.</title>
        <authorList>
            <person name="Jiang X."/>
            <person name="Hall A.B."/>
            <person name="Arthur T.D."/>
            <person name="Plichta D.R."/>
            <person name="Covington C.T."/>
            <person name="Poyet M."/>
            <person name="Crothers J."/>
            <person name="Moses P.L."/>
            <person name="Tolonen A.C."/>
            <person name="Vlamakis H."/>
            <person name="Alm E.J."/>
            <person name="Xavier R.J."/>
        </authorList>
    </citation>
    <scope>NUCLEOTIDE SEQUENCE [LARGE SCALE GENOMIC DNA]</scope>
    <source>
        <strain evidence="4">aa_0143</strain>
    </source>
</reference>
<protein>
    <submittedName>
        <fullName evidence="3">Uncharacterized protein</fullName>
    </submittedName>
</protein>